<evidence type="ECO:0000256" key="4">
    <source>
        <dbReference type="ARBA" id="ARBA00023262"/>
    </source>
</evidence>
<evidence type="ECO:0000256" key="5">
    <source>
        <dbReference type="SAM" id="SignalP"/>
    </source>
</evidence>
<evidence type="ECO:0000256" key="3">
    <source>
        <dbReference type="ARBA" id="ARBA00023223"/>
    </source>
</evidence>
<proteinExistence type="inferred from homology"/>
<name>A0ABN8QP85_9CNID</name>
<evidence type="ECO:0000313" key="6">
    <source>
        <dbReference type="EMBL" id="CAH3167775.1"/>
    </source>
</evidence>
<evidence type="ECO:0000313" key="7">
    <source>
        <dbReference type="Proteomes" id="UP001159427"/>
    </source>
</evidence>
<organism evidence="6 7">
    <name type="scientific">Porites evermanni</name>
    <dbReference type="NCBI Taxonomy" id="104178"/>
    <lineage>
        <taxon>Eukaryota</taxon>
        <taxon>Metazoa</taxon>
        <taxon>Cnidaria</taxon>
        <taxon>Anthozoa</taxon>
        <taxon>Hexacorallia</taxon>
        <taxon>Scleractinia</taxon>
        <taxon>Fungiina</taxon>
        <taxon>Poritidae</taxon>
        <taxon>Porites</taxon>
    </lineage>
</organism>
<protein>
    <recommendedName>
        <fullName evidence="8">Fluorescent protein</fullName>
    </recommendedName>
</protein>
<gene>
    <name evidence="6" type="ORF">PEVE_00006276</name>
</gene>
<feature type="signal peptide" evidence="5">
    <location>
        <begin position="1"/>
        <end position="21"/>
    </location>
</feature>
<evidence type="ECO:0000256" key="1">
    <source>
        <dbReference type="ARBA" id="ARBA00008949"/>
    </source>
</evidence>
<sequence>RKPHFHLCEFIFVYFLMQVIKDDMTMTYHMEGSVNGHFFTIEGEGRGTPYEGKQTLKLRVTKGGRLPFSFDILSAVFCYGNRAFTDYPKGIVDYFKPSFPDGYTWERTLQFEDGGSCIANVDISLDSKRNCFIHKSNFTGMNFPADGPVMQKRTTNWEPSVEKMTVSEGILKGDVTMFLSLKDGEKHRCQFHTLYKAKKAVELPSQSHYVEHRLVRADLTAGEVQLDEHAVARLNTL</sequence>
<dbReference type="Gene3D" id="3.30.1300.40">
    <property type="match status" value="1"/>
</dbReference>
<feature type="non-terminal residue" evidence="6">
    <location>
        <position position="1"/>
    </location>
</feature>
<keyword evidence="3" id="KW-0455">Luminescence</keyword>
<keyword evidence="4" id="KW-0599">Photoprotein</keyword>
<comment type="caution">
    <text evidence="6">The sequence shown here is derived from an EMBL/GenBank/DDBJ whole genome shotgun (WGS) entry which is preliminary data.</text>
</comment>
<dbReference type="Pfam" id="PF01353">
    <property type="entry name" value="GFP"/>
    <property type="match status" value="1"/>
</dbReference>
<dbReference type="InterPro" id="IPR011584">
    <property type="entry name" value="GFP-related"/>
</dbReference>
<dbReference type="InterPro" id="IPR000786">
    <property type="entry name" value="Green_fluorescent_prot"/>
</dbReference>
<dbReference type="SUPFAM" id="SSF54511">
    <property type="entry name" value="GFP-like"/>
    <property type="match status" value="1"/>
</dbReference>
<comment type="similarity">
    <text evidence="1">Belongs to the GFP family.</text>
</comment>
<dbReference type="PRINTS" id="PR01229">
    <property type="entry name" value="GFLUORESCENT"/>
</dbReference>
<reference evidence="6 7" key="1">
    <citation type="submission" date="2022-05" db="EMBL/GenBank/DDBJ databases">
        <authorList>
            <consortium name="Genoscope - CEA"/>
            <person name="William W."/>
        </authorList>
    </citation>
    <scope>NUCLEOTIDE SEQUENCE [LARGE SCALE GENOMIC DNA]</scope>
</reference>
<dbReference type="Proteomes" id="UP001159427">
    <property type="component" value="Unassembled WGS sequence"/>
</dbReference>
<keyword evidence="5" id="KW-0732">Signal</keyword>
<dbReference type="InterPro" id="IPR009017">
    <property type="entry name" value="GFP"/>
</dbReference>
<accession>A0ABN8QP85</accession>
<dbReference type="Gene3D" id="2.40.155.10">
    <property type="entry name" value="Green fluorescent protein"/>
    <property type="match status" value="1"/>
</dbReference>
<evidence type="ECO:0000256" key="2">
    <source>
        <dbReference type="ARBA" id="ARBA00022991"/>
    </source>
</evidence>
<dbReference type="EMBL" id="CALNXI010001400">
    <property type="protein sequence ID" value="CAH3167775.1"/>
    <property type="molecule type" value="Genomic_DNA"/>
</dbReference>
<feature type="chain" id="PRO_5046333985" description="Fluorescent protein" evidence="5">
    <location>
        <begin position="22"/>
        <end position="237"/>
    </location>
</feature>
<keyword evidence="2" id="KW-0157">Chromophore</keyword>
<evidence type="ECO:0008006" key="8">
    <source>
        <dbReference type="Google" id="ProtNLM"/>
    </source>
</evidence>
<keyword evidence="7" id="KW-1185">Reference proteome</keyword>